<comment type="caution">
    <text evidence="2">The sequence shown here is derived from an EMBL/GenBank/DDBJ whole genome shotgun (WGS) entry which is preliminary data.</text>
</comment>
<accession>A0A512IR48</accession>
<protein>
    <submittedName>
        <fullName evidence="2">CopG family transcriptional regulator</fullName>
    </submittedName>
</protein>
<keyword evidence="3" id="KW-1185">Reference proteome</keyword>
<evidence type="ECO:0000313" key="2">
    <source>
        <dbReference type="EMBL" id="GEP00153.1"/>
    </source>
</evidence>
<sequence>MSDSSTITVHLPHETTTKLERLAGHTRRTSGALAGDAVAAYVDRELAVIDAIERGRAEIRAGLGLSTDEVFGEVETVICKEAERIAR</sequence>
<organism evidence="2 3">
    <name type="scientific">Methylobacterium haplocladii</name>
    <dbReference type="NCBI Taxonomy" id="1176176"/>
    <lineage>
        <taxon>Bacteria</taxon>
        <taxon>Pseudomonadati</taxon>
        <taxon>Pseudomonadota</taxon>
        <taxon>Alphaproteobacteria</taxon>
        <taxon>Hyphomicrobiales</taxon>
        <taxon>Methylobacteriaceae</taxon>
        <taxon>Methylobacterium</taxon>
    </lineage>
</organism>
<dbReference type="Proteomes" id="UP000321258">
    <property type="component" value="Unassembled WGS sequence"/>
</dbReference>
<evidence type="ECO:0000313" key="3">
    <source>
        <dbReference type="Proteomes" id="UP000321258"/>
    </source>
</evidence>
<feature type="region of interest" description="Disordered" evidence="1">
    <location>
        <begin position="1"/>
        <end position="23"/>
    </location>
</feature>
<name>A0A512IR48_9HYPH</name>
<evidence type="ECO:0000256" key="1">
    <source>
        <dbReference type="SAM" id="MobiDB-lite"/>
    </source>
</evidence>
<dbReference type="RefSeq" id="WP_147079167.1">
    <property type="nucleotide sequence ID" value="NZ_BJZT01000027.1"/>
</dbReference>
<feature type="compositionally biased region" description="Basic and acidic residues" evidence="1">
    <location>
        <begin position="11"/>
        <end position="23"/>
    </location>
</feature>
<dbReference type="SUPFAM" id="SSF47598">
    <property type="entry name" value="Ribbon-helix-helix"/>
    <property type="match status" value="1"/>
</dbReference>
<dbReference type="GO" id="GO:0006355">
    <property type="term" value="P:regulation of DNA-templated transcription"/>
    <property type="evidence" value="ECO:0007669"/>
    <property type="project" value="InterPro"/>
</dbReference>
<dbReference type="EMBL" id="BJZT01000027">
    <property type="protein sequence ID" value="GEP00153.1"/>
    <property type="molecule type" value="Genomic_DNA"/>
</dbReference>
<gene>
    <name evidence="2" type="ORF">MHA02_25400</name>
</gene>
<dbReference type="AlphaFoldDB" id="A0A512IR48"/>
<proteinExistence type="predicted"/>
<dbReference type="OrthoDB" id="7359471at2"/>
<dbReference type="InterPro" id="IPR010985">
    <property type="entry name" value="Ribbon_hlx_hlx"/>
</dbReference>
<reference evidence="2 3" key="1">
    <citation type="submission" date="2019-07" db="EMBL/GenBank/DDBJ databases">
        <title>Whole genome shotgun sequence of Methylobacterium haplocladii NBRC 107714.</title>
        <authorList>
            <person name="Hosoyama A."/>
            <person name="Uohara A."/>
            <person name="Ohji S."/>
            <person name="Ichikawa N."/>
        </authorList>
    </citation>
    <scope>NUCLEOTIDE SEQUENCE [LARGE SCALE GENOMIC DNA]</scope>
    <source>
        <strain evidence="2 3">NBRC 107714</strain>
    </source>
</reference>